<dbReference type="Proteomes" id="UP000077051">
    <property type="component" value="Unassembled WGS sequence"/>
</dbReference>
<evidence type="ECO:0000256" key="5">
    <source>
        <dbReference type="ARBA" id="ARBA00022833"/>
    </source>
</evidence>
<feature type="domain" description="C2H2-type" evidence="9">
    <location>
        <begin position="29"/>
        <end position="53"/>
    </location>
</feature>
<evidence type="ECO:0000256" key="2">
    <source>
        <dbReference type="ARBA" id="ARBA00022723"/>
    </source>
</evidence>
<evidence type="ECO:0000256" key="3">
    <source>
        <dbReference type="ARBA" id="ARBA00022737"/>
    </source>
</evidence>
<feature type="domain" description="C2H2-type" evidence="9">
    <location>
        <begin position="1"/>
        <end position="28"/>
    </location>
</feature>
<feature type="non-terminal residue" evidence="10">
    <location>
        <position position="53"/>
    </location>
</feature>
<accession>A0A162TKX9</accession>
<dbReference type="STRING" id="747725.A0A162TKX9"/>
<dbReference type="GO" id="GO:0000122">
    <property type="term" value="P:negative regulation of transcription by RNA polymerase II"/>
    <property type="evidence" value="ECO:0007669"/>
    <property type="project" value="UniProtKB-ARBA"/>
</dbReference>
<name>A0A162TKX9_MUCCL</name>
<dbReference type="OrthoDB" id="6077919at2759"/>
<evidence type="ECO:0000256" key="6">
    <source>
        <dbReference type="ARBA" id="ARBA00023125"/>
    </source>
</evidence>
<dbReference type="GO" id="GO:0008270">
    <property type="term" value="F:zinc ion binding"/>
    <property type="evidence" value="ECO:0007669"/>
    <property type="project" value="UniProtKB-KW"/>
</dbReference>
<evidence type="ECO:0000256" key="1">
    <source>
        <dbReference type="ARBA" id="ARBA00004123"/>
    </source>
</evidence>
<dbReference type="InterPro" id="IPR013087">
    <property type="entry name" value="Znf_C2H2_type"/>
</dbReference>
<keyword evidence="7" id="KW-0539">Nucleus</keyword>
<feature type="non-terminal residue" evidence="10">
    <location>
        <position position="1"/>
    </location>
</feature>
<dbReference type="Gene3D" id="3.30.160.60">
    <property type="entry name" value="Classic Zinc Finger"/>
    <property type="match status" value="2"/>
</dbReference>
<dbReference type="FunFam" id="3.30.160.60:FF:000446">
    <property type="entry name" value="Zinc finger protein"/>
    <property type="match status" value="1"/>
</dbReference>
<keyword evidence="5" id="KW-0862">Zinc</keyword>
<dbReference type="FunFam" id="3.30.160.60:FF:001465">
    <property type="entry name" value="Zinc finger protein 560"/>
    <property type="match status" value="1"/>
</dbReference>
<dbReference type="SMART" id="SM00355">
    <property type="entry name" value="ZnF_C2H2"/>
    <property type="match status" value="2"/>
</dbReference>
<dbReference type="PANTHER" id="PTHR14003">
    <property type="entry name" value="TRANSCRIPTIONAL REPRESSOR PROTEIN YY"/>
    <property type="match status" value="1"/>
</dbReference>
<evidence type="ECO:0000313" key="11">
    <source>
        <dbReference type="Proteomes" id="UP000077051"/>
    </source>
</evidence>
<comment type="caution">
    <text evidence="10">The sequence shown here is derived from an EMBL/GenBank/DDBJ whole genome shotgun (WGS) entry which is preliminary data.</text>
</comment>
<dbReference type="Pfam" id="PF00096">
    <property type="entry name" value="zf-C2H2"/>
    <property type="match status" value="2"/>
</dbReference>
<keyword evidence="11" id="KW-1185">Reference proteome</keyword>
<dbReference type="AlphaFoldDB" id="A0A162TKX9"/>
<dbReference type="PROSITE" id="PS00028">
    <property type="entry name" value="ZINC_FINGER_C2H2_1"/>
    <property type="match status" value="2"/>
</dbReference>
<dbReference type="VEuPathDB" id="FungiDB:MUCCIDRAFT_125596"/>
<reference evidence="10 11" key="1">
    <citation type="submission" date="2015-06" db="EMBL/GenBank/DDBJ databases">
        <title>Expansion of signal transduction pathways in fungi by whole-genome duplication.</title>
        <authorList>
            <consortium name="DOE Joint Genome Institute"/>
            <person name="Corrochano L.M."/>
            <person name="Kuo A."/>
            <person name="Marcet-Houben M."/>
            <person name="Polaino S."/>
            <person name="Salamov A."/>
            <person name="Villalobos J.M."/>
            <person name="Alvarez M.I."/>
            <person name="Avalos J."/>
            <person name="Benito E.P."/>
            <person name="Benoit I."/>
            <person name="Burger G."/>
            <person name="Camino L.P."/>
            <person name="Canovas D."/>
            <person name="Cerda-Olmedo E."/>
            <person name="Cheng J.-F."/>
            <person name="Dominguez A."/>
            <person name="Elias M."/>
            <person name="Eslava A.P."/>
            <person name="Glaser F."/>
            <person name="Grimwood J."/>
            <person name="Gutierrez G."/>
            <person name="Heitman J."/>
            <person name="Henrissat B."/>
            <person name="Iturriaga E.A."/>
            <person name="Lang B.F."/>
            <person name="Lavin J.L."/>
            <person name="Lee S."/>
            <person name="Li W."/>
            <person name="Lindquist E."/>
            <person name="Lopez-Garcia S."/>
            <person name="Luque E.M."/>
            <person name="Marcos A.T."/>
            <person name="Martin J."/>
            <person name="Mccluskey K."/>
            <person name="Medina H.R."/>
            <person name="Miralles-Duran A."/>
            <person name="Miyazaki A."/>
            <person name="Munoz-Torres E."/>
            <person name="Oguiza J.A."/>
            <person name="Ohm R."/>
            <person name="Olmedo M."/>
            <person name="Orejas M."/>
            <person name="Ortiz-Castellanos L."/>
            <person name="Pisabarro A.G."/>
            <person name="Rodriguez-Romero J."/>
            <person name="Ruiz-Herrera J."/>
            <person name="Ruiz-Vazquez R."/>
            <person name="Sanz C."/>
            <person name="Schackwitz W."/>
            <person name="Schmutz J."/>
            <person name="Shahriari M."/>
            <person name="Shelest E."/>
            <person name="Silva-Franco F."/>
            <person name="Soanes D."/>
            <person name="Syed K."/>
            <person name="Tagua V.G."/>
            <person name="Talbot N.J."/>
            <person name="Thon M."/>
            <person name="De Vries R.P."/>
            <person name="Wiebenga A."/>
            <person name="Yadav J.S."/>
            <person name="Braun E.L."/>
            <person name="Baker S."/>
            <person name="Garre V."/>
            <person name="Horwitz B."/>
            <person name="Torres-Martinez S."/>
            <person name="Idnurm A."/>
            <person name="Herrera-Estrella A."/>
            <person name="Gabaldon T."/>
            <person name="Grigoriev I.V."/>
        </authorList>
    </citation>
    <scope>NUCLEOTIDE SEQUENCE [LARGE SCALE GENOMIC DNA]</scope>
    <source>
        <strain evidence="10 11">CBS 277.49</strain>
    </source>
</reference>
<evidence type="ECO:0000313" key="10">
    <source>
        <dbReference type="EMBL" id="OAD05352.1"/>
    </source>
</evidence>
<dbReference type="SUPFAM" id="SSF57667">
    <property type="entry name" value="beta-beta-alpha zinc fingers"/>
    <property type="match status" value="1"/>
</dbReference>
<dbReference type="GO" id="GO:0000981">
    <property type="term" value="F:DNA-binding transcription factor activity, RNA polymerase II-specific"/>
    <property type="evidence" value="ECO:0007669"/>
    <property type="project" value="TreeGrafter"/>
</dbReference>
<protein>
    <submittedName>
        <fullName evidence="10">C2H2-type zinc finger transcription factor</fullName>
    </submittedName>
</protein>
<dbReference type="PANTHER" id="PTHR14003:SF19">
    <property type="entry name" value="YY2 TRANSCRIPTION FACTOR"/>
    <property type="match status" value="1"/>
</dbReference>
<proteinExistence type="predicted"/>
<dbReference type="GO" id="GO:0031519">
    <property type="term" value="C:PcG protein complex"/>
    <property type="evidence" value="ECO:0007669"/>
    <property type="project" value="TreeGrafter"/>
</dbReference>
<evidence type="ECO:0000256" key="8">
    <source>
        <dbReference type="PROSITE-ProRule" id="PRU00042"/>
    </source>
</evidence>
<dbReference type="EMBL" id="AMYB01000003">
    <property type="protein sequence ID" value="OAD05352.1"/>
    <property type="molecule type" value="Genomic_DNA"/>
</dbReference>
<comment type="subcellular location">
    <subcellularLocation>
        <location evidence="1">Nucleus</location>
    </subcellularLocation>
</comment>
<keyword evidence="6" id="KW-0238">DNA-binding</keyword>
<dbReference type="PROSITE" id="PS50157">
    <property type="entry name" value="ZINC_FINGER_C2H2_2"/>
    <property type="match status" value="2"/>
</dbReference>
<sequence length="53" mass="6356">YDCPHCDKKFSRPSSLRTHIFSHTGEKPFMCSHQNCFQSFNVQSNMRRHMKTH</sequence>
<keyword evidence="3" id="KW-0677">Repeat</keyword>
<dbReference type="InterPro" id="IPR036236">
    <property type="entry name" value="Znf_C2H2_sf"/>
</dbReference>
<keyword evidence="2" id="KW-0479">Metal-binding</keyword>
<evidence type="ECO:0000259" key="9">
    <source>
        <dbReference type="PROSITE" id="PS50157"/>
    </source>
</evidence>
<organism evidence="10 11">
    <name type="scientific">Mucor lusitanicus CBS 277.49</name>
    <dbReference type="NCBI Taxonomy" id="747725"/>
    <lineage>
        <taxon>Eukaryota</taxon>
        <taxon>Fungi</taxon>
        <taxon>Fungi incertae sedis</taxon>
        <taxon>Mucoromycota</taxon>
        <taxon>Mucoromycotina</taxon>
        <taxon>Mucoromycetes</taxon>
        <taxon>Mucorales</taxon>
        <taxon>Mucorineae</taxon>
        <taxon>Mucoraceae</taxon>
        <taxon>Mucor</taxon>
    </lineage>
</organism>
<evidence type="ECO:0000256" key="4">
    <source>
        <dbReference type="ARBA" id="ARBA00022771"/>
    </source>
</evidence>
<dbReference type="GO" id="GO:0000978">
    <property type="term" value="F:RNA polymerase II cis-regulatory region sequence-specific DNA binding"/>
    <property type="evidence" value="ECO:0007669"/>
    <property type="project" value="TreeGrafter"/>
</dbReference>
<dbReference type="GO" id="GO:0000785">
    <property type="term" value="C:chromatin"/>
    <property type="evidence" value="ECO:0007669"/>
    <property type="project" value="TreeGrafter"/>
</dbReference>
<dbReference type="GO" id="GO:0005667">
    <property type="term" value="C:transcription regulator complex"/>
    <property type="evidence" value="ECO:0007669"/>
    <property type="project" value="TreeGrafter"/>
</dbReference>
<keyword evidence="4 8" id="KW-0863">Zinc-finger</keyword>
<evidence type="ECO:0000256" key="7">
    <source>
        <dbReference type="ARBA" id="ARBA00023242"/>
    </source>
</evidence>
<gene>
    <name evidence="10" type="ORF">MUCCIDRAFT_125596</name>
</gene>